<name>B0E4S6_LACBS</name>
<dbReference type="HOGENOM" id="CLU_1207305_0_0_1"/>
<dbReference type="GeneID" id="6086850"/>
<dbReference type="Proteomes" id="UP000001194">
    <property type="component" value="Unassembled WGS sequence"/>
</dbReference>
<dbReference type="InParanoid" id="B0E4S6"/>
<sequence length="230" mass="26157">SSMVFVNNLSCFNVSFECEPPKASWASLNAPARNRTTEMHENITSRFANKALGSGLVLGRRTSTSAVTHHVSNCRENKPGNHKQITDCRWSKYLRSDRFRHPFGSVQCNSLIPSTALDYGKNPRNNCLIKWLDPSRMVQECPNDLFTTKPSREIACRDDLNFQLAFQHINIYVSDDCPSSCHRASWRKEKIWVVLAKTWGVVNSPQSRYLMSDARLTHCRNGSEFVCAVL</sequence>
<dbReference type="AlphaFoldDB" id="B0E4S6"/>
<dbReference type="KEGG" id="lbc:LACBIDRAFT_336219"/>
<evidence type="ECO:0000313" key="1">
    <source>
        <dbReference type="EMBL" id="EDQ98155.1"/>
    </source>
</evidence>
<reference evidence="1 2" key="1">
    <citation type="journal article" date="2008" name="Nature">
        <title>The genome of Laccaria bicolor provides insights into mycorrhizal symbiosis.</title>
        <authorList>
            <person name="Martin F."/>
            <person name="Aerts A."/>
            <person name="Ahren D."/>
            <person name="Brun A."/>
            <person name="Danchin E.G.J."/>
            <person name="Duchaussoy F."/>
            <person name="Gibon J."/>
            <person name="Kohler A."/>
            <person name="Lindquist E."/>
            <person name="Pereda V."/>
            <person name="Salamov A."/>
            <person name="Shapiro H.J."/>
            <person name="Wuyts J."/>
            <person name="Blaudez D."/>
            <person name="Buee M."/>
            <person name="Brokstein P."/>
            <person name="Canbaeck B."/>
            <person name="Cohen D."/>
            <person name="Courty P.E."/>
            <person name="Coutinho P.M."/>
            <person name="Delaruelle C."/>
            <person name="Detter J.C."/>
            <person name="Deveau A."/>
            <person name="DiFazio S."/>
            <person name="Duplessis S."/>
            <person name="Fraissinet-Tachet L."/>
            <person name="Lucic E."/>
            <person name="Frey-Klett P."/>
            <person name="Fourrey C."/>
            <person name="Feussner I."/>
            <person name="Gay G."/>
            <person name="Grimwood J."/>
            <person name="Hoegger P.J."/>
            <person name="Jain P."/>
            <person name="Kilaru S."/>
            <person name="Labbe J."/>
            <person name="Lin Y.C."/>
            <person name="Legue V."/>
            <person name="Le Tacon F."/>
            <person name="Marmeisse R."/>
            <person name="Melayah D."/>
            <person name="Montanini B."/>
            <person name="Muratet M."/>
            <person name="Nehls U."/>
            <person name="Niculita-Hirzel H."/>
            <person name="Oudot-Le Secq M.P."/>
            <person name="Peter M."/>
            <person name="Quesneville H."/>
            <person name="Rajashekar B."/>
            <person name="Reich M."/>
            <person name="Rouhier N."/>
            <person name="Schmutz J."/>
            <person name="Yin T."/>
            <person name="Chalot M."/>
            <person name="Henrissat B."/>
            <person name="Kuees U."/>
            <person name="Lucas S."/>
            <person name="Van de Peer Y."/>
            <person name="Podila G.K."/>
            <person name="Polle A."/>
            <person name="Pukkila P.J."/>
            <person name="Richardson P.M."/>
            <person name="Rouze P."/>
            <person name="Sanders I.R."/>
            <person name="Stajich J.E."/>
            <person name="Tunlid A."/>
            <person name="Tuskan G."/>
            <person name="Grigoriev I.V."/>
        </authorList>
    </citation>
    <scope>NUCLEOTIDE SEQUENCE [LARGE SCALE GENOMIC DNA]</scope>
    <source>
        <strain evidence="2">S238N-H82 / ATCC MYA-4686</strain>
    </source>
</reference>
<evidence type="ECO:0000313" key="2">
    <source>
        <dbReference type="Proteomes" id="UP000001194"/>
    </source>
</evidence>
<dbReference type="RefSeq" id="XP_001891194.1">
    <property type="nucleotide sequence ID" value="XM_001891159.1"/>
</dbReference>
<proteinExistence type="predicted"/>
<gene>
    <name evidence="1" type="ORF">LACBIDRAFT_336219</name>
</gene>
<dbReference type="EMBL" id="DS547491">
    <property type="protein sequence ID" value="EDQ98155.1"/>
    <property type="molecule type" value="Genomic_DNA"/>
</dbReference>
<accession>B0E4S6</accession>
<feature type="non-terminal residue" evidence="1">
    <location>
        <position position="1"/>
    </location>
</feature>
<keyword evidence="2" id="KW-1185">Reference proteome</keyword>
<organism evidence="2">
    <name type="scientific">Laccaria bicolor (strain S238N-H82 / ATCC MYA-4686)</name>
    <name type="common">Bicoloured deceiver</name>
    <name type="synonym">Laccaria laccata var. bicolor</name>
    <dbReference type="NCBI Taxonomy" id="486041"/>
    <lineage>
        <taxon>Eukaryota</taxon>
        <taxon>Fungi</taxon>
        <taxon>Dikarya</taxon>
        <taxon>Basidiomycota</taxon>
        <taxon>Agaricomycotina</taxon>
        <taxon>Agaricomycetes</taxon>
        <taxon>Agaricomycetidae</taxon>
        <taxon>Agaricales</taxon>
        <taxon>Agaricineae</taxon>
        <taxon>Hydnangiaceae</taxon>
        <taxon>Laccaria</taxon>
    </lineage>
</organism>
<protein>
    <submittedName>
        <fullName evidence="1">Predicted protein</fullName>
    </submittedName>
</protein>